<feature type="transmembrane region" description="Helical" evidence="5">
    <location>
        <begin position="233"/>
        <end position="255"/>
    </location>
</feature>
<evidence type="ECO:0000259" key="6">
    <source>
        <dbReference type="PROSITE" id="PS50850"/>
    </source>
</evidence>
<feature type="domain" description="Major facilitator superfamily (MFS) profile" evidence="6">
    <location>
        <begin position="63"/>
        <end position="275"/>
    </location>
</feature>
<organism evidence="7 8">
    <name type="scientific">Acrobeloides nanus</name>
    <dbReference type="NCBI Taxonomy" id="290746"/>
    <lineage>
        <taxon>Eukaryota</taxon>
        <taxon>Metazoa</taxon>
        <taxon>Ecdysozoa</taxon>
        <taxon>Nematoda</taxon>
        <taxon>Chromadorea</taxon>
        <taxon>Rhabditida</taxon>
        <taxon>Tylenchina</taxon>
        <taxon>Cephalobomorpha</taxon>
        <taxon>Cephaloboidea</taxon>
        <taxon>Cephalobidae</taxon>
        <taxon>Acrobeloides</taxon>
    </lineage>
</organism>
<feature type="transmembrane region" description="Helical" evidence="5">
    <location>
        <begin position="75"/>
        <end position="96"/>
    </location>
</feature>
<dbReference type="GO" id="GO:0016020">
    <property type="term" value="C:membrane"/>
    <property type="evidence" value="ECO:0007669"/>
    <property type="project" value="UniProtKB-SubCell"/>
</dbReference>
<keyword evidence="2 5" id="KW-0812">Transmembrane</keyword>
<dbReference type="GO" id="GO:0015149">
    <property type="term" value="F:hexose transmembrane transporter activity"/>
    <property type="evidence" value="ECO:0007669"/>
    <property type="project" value="TreeGrafter"/>
</dbReference>
<accession>A0A914EEE8</accession>
<feature type="transmembrane region" description="Helical" evidence="5">
    <location>
        <begin position="138"/>
        <end position="157"/>
    </location>
</feature>
<dbReference type="InterPro" id="IPR005828">
    <property type="entry name" value="MFS_sugar_transport-like"/>
</dbReference>
<feature type="transmembrane region" description="Helical" evidence="5">
    <location>
        <begin position="169"/>
        <end position="194"/>
    </location>
</feature>
<keyword evidence="3 5" id="KW-1133">Transmembrane helix</keyword>
<dbReference type="Pfam" id="PF00083">
    <property type="entry name" value="Sugar_tr"/>
    <property type="match status" value="1"/>
</dbReference>
<dbReference type="Proteomes" id="UP000887540">
    <property type="component" value="Unplaced"/>
</dbReference>
<evidence type="ECO:0000313" key="8">
    <source>
        <dbReference type="WBParaSite" id="ACRNAN_scaffold7675.g6947.t1"/>
    </source>
</evidence>
<proteinExistence type="predicted"/>
<evidence type="ECO:0000256" key="3">
    <source>
        <dbReference type="ARBA" id="ARBA00022989"/>
    </source>
</evidence>
<dbReference type="AlphaFoldDB" id="A0A914EEE8"/>
<keyword evidence="7" id="KW-1185">Reference proteome</keyword>
<comment type="subcellular location">
    <subcellularLocation>
        <location evidence="1">Membrane</location>
        <topology evidence="1">Multi-pass membrane protein</topology>
    </subcellularLocation>
</comment>
<dbReference type="InterPro" id="IPR020846">
    <property type="entry name" value="MFS_dom"/>
</dbReference>
<feature type="transmembrane region" description="Helical" evidence="5">
    <location>
        <begin position="206"/>
        <end position="227"/>
    </location>
</feature>
<dbReference type="WBParaSite" id="ACRNAN_scaffold7675.g6947.t1">
    <property type="protein sequence ID" value="ACRNAN_scaffold7675.g6947.t1"/>
    <property type="gene ID" value="ACRNAN_scaffold7675.g6947"/>
</dbReference>
<evidence type="ECO:0000256" key="2">
    <source>
        <dbReference type="ARBA" id="ARBA00022692"/>
    </source>
</evidence>
<dbReference type="PANTHER" id="PTHR23503">
    <property type="entry name" value="SOLUTE CARRIER FAMILY 2"/>
    <property type="match status" value="1"/>
</dbReference>
<evidence type="ECO:0000256" key="1">
    <source>
        <dbReference type="ARBA" id="ARBA00004141"/>
    </source>
</evidence>
<protein>
    <submittedName>
        <fullName evidence="8">Major facilitator superfamily (MFS) profile domain-containing protein</fullName>
    </submittedName>
</protein>
<sequence>MITIVELIYLEETPKFLLINKQDPEAAHKAMEFYQGQYEIGSKLDEILKEHEEEAKISFCRGFIQMIKVPHQRKAFIIGILALQIIAGIWSITFLSSDLFMAYFDSELAQYASFIFMVADFIACIIGNVISEKFTRRVLLLSSAIGNTICLLGYVVFDRLAFYVYDSLKYLSVISIVLYGITYGIGVGPISYFITSEITSQQHRALIQSMVFAVNTLSGFVLGLVTLPAYNWIGVWSFLPLYIIPSILCIIYLYYNLPETKGREIADILRDMKRK</sequence>
<dbReference type="PANTHER" id="PTHR23503:SF108">
    <property type="entry name" value="MAJOR FACILITATOR SUPERFAMILY (MFS) PROFILE DOMAIN-CONTAINING PROTEIN"/>
    <property type="match status" value="1"/>
</dbReference>
<feature type="transmembrane region" description="Helical" evidence="5">
    <location>
        <begin position="108"/>
        <end position="131"/>
    </location>
</feature>
<evidence type="ECO:0000256" key="4">
    <source>
        <dbReference type="ARBA" id="ARBA00023136"/>
    </source>
</evidence>
<dbReference type="Gene3D" id="1.20.1250.20">
    <property type="entry name" value="MFS general substrate transporter like domains"/>
    <property type="match status" value="1"/>
</dbReference>
<name>A0A914EEE8_9BILA</name>
<dbReference type="InterPro" id="IPR036259">
    <property type="entry name" value="MFS_trans_sf"/>
</dbReference>
<dbReference type="PROSITE" id="PS50850">
    <property type="entry name" value="MFS"/>
    <property type="match status" value="1"/>
</dbReference>
<dbReference type="SUPFAM" id="SSF103473">
    <property type="entry name" value="MFS general substrate transporter"/>
    <property type="match status" value="1"/>
</dbReference>
<keyword evidence="4 5" id="KW-0472">Membrane</keyword>
<dbReference type="InterPro" id="IPR045263">
    <property type="entry name" value="GLUT"/>
</dbReference>
<evidence type="ECO:0000256" key="5">
    <source>
        <dbReference type="SAM" id="Phobius"/>
    </source>
</evidence>
<evidence type="ECO:0000313" key="7">
    <source>
        <dbReference type="Proteomes" id="UP000887540"/>
    </source>
</evidence>
<reference evidence="8" key="1">
    <citation type="submission" date="2022-11" db="UniProtKB">
        <authorList>
            <consortium name="WormBaseParasite"/>
        </authorList>
    </citation>
    <scope>IDENTIFICATION</scope>
</reference>